<dbReference type="Proteomes" id="UP000515856">
    <property type="component" value="Chromosome"/>
</dbReference>
<dbReference type="PANTHER" id="PTHR30514">
    <property type="entry name" value="GLUCOKINASE"/>
    <property type="match status" value="1"/>
</dbReference>
<dbReference type="Pfam" id="PF01380">
    <property type="entry name" value="SIS"/>
    <property type="match status" value="1"/>
</dbReference>
<accession>A0A7G9GRP5</accession>
<name>A0A7G9GRP5_9FIRM</name>
<dbReference type="CDD" id="cd05013">
    <property type="entry name" value="SIS_RpiR"/>
    <property type="match status" value="1"/>
</dbReference>
<reference evidence="6 7" key="1">
    <citation type="submission" date="2020-08" db="EMBL/GenBank/DDBJ databases">
        <authorList>
            <person name="Liu C."/>
            <person name="Sun Q."/>
        </authorList>
    </citation>
    <scope>NUCLEOTIDE SEQUENCE [LARGE SCALE GENOMIC DNA]</scope>
    <source>
        <strain evidence="6 7">NSJ-61</strain>
    </source>
</reference>
<proteinExistence type="predicted"/>
<evidence type="ECO:0000256" key="1">
    <source>
        <dbReference type="ARBA" id="ARBA00023015"/>
    </source>
</evidence>
<dbReference type="GO" id="GO:0097367">
    <property type="term" value="F:carbohydrate derivative binding"/>
    <property type="evidence" value="ECO:0007669"/>
    <property type="project" value="InterPro"/>
</dbReference>
<dbReference type="InterPro" id="IPR035472">
    <property type="entry name" value="RpiR-like_SIS"/>
</dbReference>
<dbReference type="PROSITE" id="PS51071">
    <property type="entry name" value="HTH_RPIR"/>
    <property type="match status" value="1"/>
</dbReference>
<feature type="domain" description="HTH rpiR-type" evidence="4">
    <location>
        <begin position="1"/>
        <end position="77"/>
    </location>
</feature>
<dbReference type="InterPro" id="IPR047640">
    <property type="entry name" value="RpiR-like"/>
</dbReference>
<dbReference type="InterPro" id="IPR036388">
    <property type="entry name" value="WH-like_DNA-bd_sf"/>
</dbReference>
<dbReference type="SUPFAM" id="SSF46689">
    <property type="entry name" value="Homeodomain-like"/>
    <property type="match status" value="1"/>
</dbReference>
<keyword evidence="7" id="KW-1185">Reference proteome</keyword>
<dbReference type="InterPro" id="IPR009057">
    <property type="entry name" value="Homeodomain-like_sf"/>
</dbReference>
<dbReference type="Gene3D" id="3.40.50.10490">
    <property type="entry name" value="Glucose-6-phosphate isomerase like protein, domain 1"/>
    <property type="match status" value="1"/>
</dbReference>
<protein>
    <submittedName>
        <fullName evidence="6">MurR/RpiR family transcriptional regulator</fullName>
    </submittedName>
</protein>
<dbReference type="GO" id="GO:1901135">
    <property type="term" value="P:carbohydrate derivative metabolic process"/>
    <property type="evidence" value="ECO:0007669"/>
    <property type="project" value="InterPro"/>
</dbReference>
<keyword evidence="1" id="KW-0805">Transcription regulation</keyword>
<evidence type="ECO:0000259" key="5">
    <source>
        <dbReference type="PROSITE" id="PS51464"/>
    </source>
</evidence>
<dbReference type="PROSITE" id="PS51464">
    <property type="entry name" value="SIS"/>
    <property type="match status" value="1"/>
</dbReference>
<gene>
    <name evidence="6" type="ORF">H9Q80_05885</name>
</gene>
<dbReference type="AlphaFoldDB" id="A0A7G9GRP5"/>
<keyword evidence="2" id="KW-0238">DNA-binding</keyword>
<dbReference type="SUPFAM" id="SSF53697">
    <property type="entry name" value="SIS domain"/>
    <property type="match status" value="1"/>
</dbReference>
<evidence type="ECO:0000259" key="4">
    <source>
        <dbReference type="PROSITE" id="PS51071"/>
    </source>
</evidence>
<dbReference type="GO" id="GO:0003700">
    <property type="term" value="F:DNA-binding transcription factor activity"/>
    <property type="evidence" value="ECO:0007669"/>
    <property type="project" value="InterPro"/>
</dbReference>
<dbReference type="GO" id="GO:0003677">
    <property type="term" value="F:DNA binding"/>
    <property type="evidence" value="ECO:0007669"/>
    <property type="project" value="UniProtKB-KW"/>
</dbReference>
<sequence length="258" mass="30042">MRLEDMINANYTHLNENDHEIWKFIKENRELCEHLSIDDLALRCHVSRSTILRFAKRIGLNGYSELKVHLRIDNANTNENHIGLEYVYNIYKDYMDEIKEKDFTNVLELIANAKNAYVYGTGSIQNNVAMEIKRTFLYVDKLFFNITSANESYIYSEVIDHNDVIIMISYSGENASMLEFAKKLKTKSVPIISITANKDNSLAHLASESLYVEIPNLINPMGPRYEGLVSYFILVDFIIVKYMDYMERMNHHDTGRID</sequence>
<organism evidence="6 7">
    <name type="scientific">[Eubacterium] hominis</name>
    <dbReference type="NCBI Taxonomy" id="2764325"/>
    <lineage>
        <taxon>Bacteria</taxon>
        <taxon>Bacillati</taxon>
        <taxon>Bacillota</taxon>
        <taxon>Erysipelotrichia</taxon>
        <taxon>Erysipelotrichales</taxon>
        <taxon>Erysipelotrichaceae</taxon>
        <taxon>Amedibacillus</taxon>
    </lineage>
</organism>
<evidence type="ECO:0000256" key="2">
    <source>
        <dbReference type="ARBA" id="ARBA00023125"/>
    </source>
</evidence>
<evidence type="ECO:0000313" key="7">
    <source>
        <dbReference type="Proteomes" id="UP000515856"/>
    </source>
</evidence>
<dbReference type="Gene3D" id="1.10.10.10">
    <property type="entry name" value="Winged helix-like DNA-binding domain superfamily/Winged helix DNA-binding domain"/>
    <property type="match status" value="1"/>
</dbReference>
<dbReference type="EMBL" id="CP060636">
    <property type="protein sequence ID" value="QNM13477.1"/>
    <property type="molecule type" value="Genomic_DNA"/>
</dbReference>
<keyword evidence="3" id="KW-0804">Transcription</keyword>
<dbReference type="RefSeq" id="WP_117452697.1">
    <property type="nucleotide sequence ID" value="NZ_CP060636.1"/>
</dbReference>
<evidence type="ECO:0000313" key="6">
    <source>
        <dbReference type="EMBL" id="QNM13477.1"/>
    </source>
</evidence>
<feature type="domain" description="SIS" evidence="5">
    <location>
        <begin position="106"/>
        <end position="248"/>
    </location>
</feature>
<dbReference type="Pfam" id="PF01418">
    <property type="entry name" value="HTH_6"/>
    <property type="match status" value="1"/>
</dbReference>
<evidence type="ECO:0000256" key="3">
    <source>
        <dbReference type="ARBA" id="ARBA00023163"/>
    </source>
</evidence>
<dbReference type="InterPro" id="IPR000281">
    <property type="entry name" value="HTH_RpiR"/>
</dbReference>
<dbReference type="InterPro" id="IPR046348">
    <property type="entry name" value="SIS_dom_sf"/>
</dbReference>
<dbReference type="InterPro" id="IPR001347">
    <property type="entry name" value="SIS_dom"/>
</dbReference>
<dbReference type="KEGG" id="ehn:H9Q80_05885"/>
<dbReference type="PANTHER" id="PTHR30514:SF1">
    <property type="entry name" value="HTH-TYPE TRANSCRIPTIONAL REGULATOR HEXR-RELATED"/>
    <property type="match status" value="1"/>
</dbReference>